<sequence>GKQLYSVYGGATGLLLFNGDHNSRRPGPVYATATKFLEPLMSLPPKARRPVVTVPLNNLRTPWEPPCGCRSVHGLWMLDAMFCSSAGGHGSCMASGKAEGGTFSRGDPDAALSARGGLSKASAPAPRRSRRAAERRPGRGEQYAWAFPATPGRNRPDRASAGENSMFEAAPPAAEGPLGRPSGRVAHGGLSARPRWHRRRG</sequence>
<proteinExistence type="predicted"/>
<feature type="non-terminal residue" evidence="2">
    <location>
        <position position="1"/>
    </location>
</feature>
<accession>A0ABN9TVV1</accession>
<evidence type="ECO:0000256" key="1">
    <source>
        <dbReference type="SAM" id="MobiDB-lite"/>
    </source>
</evidence>
<evidence type="ECO:0000313" key="3">
    <source>
        <dbReference type="Proteomes" id="UP001189429"/>
    </source>
</evidence>
<gene>
    <name evidence="2" type="ORF">PCOR1329_LOCUS42803</name>
</gene>
<dbReference type="Proteomes" id="UP001189429">
    <property type="component" value="Unassembled WGS sequence"/>
</dbReference>
<keyword evidence="3" id="KW-1185">Reference proteome</keyword>
<dbReference type="EMBL" id="CAUYUJ010015143">
    <property type="protein sequence ID" value="CAK0850381.1"/>
    <property type="molecule type" value="Genomic_DNA"/>
</dbReference>
<reference evidence="2" key="1">
    <citation type="submission" date="2023-10" db="EMBL/GenBank/DDBJ databases">
        <authorList>
            <person name="Chen Y."/>
            <person name="Shah S."/>
            <person name="Dougan E. K."/>
            <person name="Thang M."/>
            <person name="Chan C."/>
        </authorList>
    </citation>
    <scope>NUCLEOTIDE SEQUENCE [LARGE SCALE GENOMIC DNA]</scope>
</reference>
<organism evidence="2 3">
    <name type="scientific">Prorocentrum cordatum</name>
    <dbReference type="NCBI Taxonomy" id="2364126"/>
    <lineage>
        <taxon>Eukaryota</taxon>
        <taxon>Sar</taxon>
        <taxon>Alveolata</taxon>
        <taxon>Dinophyceae</taxon>
        <taxon>Prorocentrales</taxon>
        <taxon>Prorocentraceae</taxon>
        <taxon>Prorocentrum</taxon>
    </lineage>
</organism>
<name>A0ABN9TVV1_9DINO</name>
<comment type="caution">
    <text evidence="2">The sequence shown here is derived from an EMBL/GenBank/DDBJ whole genome shotgun (WGS) entry which is preliminary data.</text>
</comment>
<evidence type="ECO:0000313" key="2">
    <source>
        <dbReference type="EMBL" id="CAK0850381.1"/>
    </source>
</evidence>
<protein>
    <submittedName>
        <fullName evidence="2">Uncharacterized protein</fullName>
    </submittedName>
</protein>
<feature type="region of interest" description="Disordered" evidence="1">
    <location>
        <begin position="94"/>
        <end position="201"/>
    </location>
</feature>